<comment type="caution">
    <text evidence="2">The sequence shown here is derived from an EMBL/GenBank/DDBJ whole genome shotgun (WGS) entry which is preliminary data.</text>
</comment>
<evidence type="ECO:0000256" key="1">
    <source>
        <dbReference type="SAM" id="MobiDB-lite"/>
    </source>
</evidence>
<evidence type="ECO:0000313" key="3">
    <source>
        <dbReference type="Proteomes" id="UP001286313"/>
    </source>
</evidence>
<dbReference type="AlphaFoldDB" id="A0AAE1K4A6"/>
<organism evidence="2 3">
    <name type="scientific">Petrolisthes cinctipes</name>
    <name type="common">Flat porcelain crab</name>
    <dbReference type="NCBI Taxonomy" id="88211"/>
    <lineage>
        <taxon>Eukaryota</taxon>
        <taxon>Metazoa</taxon>
        <taxon>Ecdysozoa</taxon>
        <taxon>Arthropoda</taxon>
        <taxon>Crustacea</taxon>
        <taxon>Multicrustacea</taxon>
        <taxon>Malacostraca</taxon>
        <taxon>Eumalacostraca</taxon>
        <taxon>Eucarida</taxon>
        <taxon>Decapoda</taxon>
        <taxon>Pleocyemata</taxon>
        <taxon>Anomura</taxon>
        <taxon>Galatheoidea</taxon>
        <taxon>Porcellanidae</taxon>
        <taxon>Petrolisthes</taxon>
    </lineage>
</organism>
<proteinExistence type="predicted"/>
<keyword evidence="3" id="KW-1185">Reference proteome</keyword>
<dbReference type="EMBL" id="JAWQEG010003921">
    <property type="protein sequence ID" value="KAK3863857.1"/>
    <property type="molecule type" value="Genomic_DNA"/>
</dbReference>
<feature type="region of interest" description="Disordered" evidence="1">
    <location>
        <begin position="68"/>
        <end position="159"/>
    </location>
</feature>
<name>A0AAE1K4A6_PETCI</name>
<evidence type="ECO:0000313" key="2">
    <source>
        <dbReference type="EMBL" id="KAK3863857.1"/>
    </source>
</evidence>
<feature type="compositionally biased region" description="Basic and acidic residues" evidence="1">
    <location>
        <begin position="146"/>
        <end position="159"/>
    </location>
</feature>
<reference evidence="2" key="1">
    <citation type="submission" date="2023-10" db="EMBL/GenBank/DDBJ databases">
        <title>Genome assemblies of two species of porcelain crab, Petrolisthes cinctipes and Petrolisthes manimaculis (Anomura: Porcellanidae).</title>
        <authorList>
            <person name="Angst P."/>
        </authorList>
    </citation>
    <scope>NUCLEOTIDE SEQUENCE</scope>
    <source>
        <strain evidence="2">PB745_01</strain>
        <tissue evidence="2">Gill</tissue>
    </source>
</reference>
<accession>A0AAE1K4A6</accession>
<protein>
    <submittedName>
        <fullName evidence="2">Uncharacterized protein</fullName>
    </submittedName>
</protein>
<gene>
    <name evidence="2" type="ORF">Pcinc_030410</name>
</gene>
<dbReference type="Proteomes" id="UP001286313">
    <property type="component" value="Unassembled WGS sequence"/>
</dbReference>
<sequence length="159" mass="17453">MGCQLNTSHLQYKLYLLHTVGSALTRDYERKVDARYRVIFQPDPTSLTSLPSLAYRCQNCRSPLISEDALIPHYPNETPDWTDGRWSGRMETDSNSNSSRKGSGRLEKGSNSSSSRMPPPAPAATGSQVTETGVGSRLIQHGALTKGHDEEGFIKGNAE</sequence>
<feature type="compositionally biased region" description="Basic and acidic residues" evidence="1">
    <location>
        <begin position="82"/>
        <end position="92"/>
    </location>
</feature>